<comment type="caution">
    <text evidence="2">The sequence shown here is derived from an EMBL/GenBank/DDBJ whole genome shotgun (WGS) entry which is preliminary data.</text>
</comment>
<keyword evidence="1" id="KW-1133">Transmembrane helix</keyword>
<evidence type="ECO:0000313" key="3">
    <source>
        <dbReference type="Proteomes" id="UP000185728"/>
    </source>
</evidence>
<accession>A0ABY1KWI8</accession>
<feature type="transmembrane region" description="Helical" evidence="1">
    <location>
        <begin position="334"/>
        <end position="357"/>
    </location>
</feature>
<feature type="transmembrane region" description="Helical" evidence="1">
    <location>
        <begin position="183"/>
        <end position="210"/>
    </location>
</feature>
<gene>
    <name evidence="2" type="ORF">SAMN05421766_104482</name>
</gene>
<feature type="transmembrane region" description="Helical" evidence="1">
    <location>
        <begin position="377"/>
        <end position="402"/>
    </location>
</feature>
<feature type="transmembrane region" description="Helical" evidence="1">
    <location>
        <begin position="142"/>
        <end position="162"/>
    </location>
</feature>
<evidence type="ECO:0000256" key="1">
    <source>
        <dbReference type="SAM" id="Phobius"/>
    </source>
</evidence>
<feature type="transmembrane region" description="Helical" evidence="1">
    <location>
        <begin position="12"/>
        <end position="38"/>
    </location>
</feature>
<dbReference type="EMBL" id="FTOB01000004">
    <property type="protein sequence ID" value="SIS86578.1"/>
    <property type="molecule type" value="Genomic_DNA"/>
</dbReference>
<evidence type="ECO:0000313" key="2">
    <source>
        <dbReference type="EMBL" id="SIS86578.1"/>
    </source>
</evidence>
<sequence>MKKNKLLNQWLWRWHFIAGLISLPFIVVLSITGGIYLFKDKYEKPIQAPVTTVEAIGTPISYQKQWELANARMEKKPNAMVVPMNPDQATEFVSGRFSHKTSLFVDPYRAEVLGVVKANEGLMYKVRKLHGELLMGSFGTKVVELIASWLVVLILTGVYVFWPFRNQGLKAFFIPRVKEGKRIFFRDVHAISGFWVSGLLLLVLAGAFPWTDVVGSNFKWVQDVTQTGYPNTWMGIGLKSETGTKKVSLDDMVETARTLELPGTVSIGFPKSETGVYSISNTYYRDLEKQVKYHYDQFSGEPVLKQTWADVGVLMRGRMWVMAFHQGQFGAWNWYLMLLVALLLAVMSISALVSYSLRKRKGHWGLPKVSKNFNAGYGVVIALIFMGFLFPLFGLSLLLIWMGTQVKAYFRKKKVPAM</sequence>
<dbReference type="Pfam" id="PF03929">
    <property type="entry name" value="PepSY_TM"/>
    <property type="match status" value="1"/>
</dbReference>
<proteinExistence type="predicted"/>
<keyword evidence="1" id="KW-0472">Membrane</keyword>
<dbReference type="RefSeq" id="WP_076455983.1">
    <property type="nucleotide sequence ID" value="NZ_FTOB01000004.1"/>
</dbReference>
<dbReference type="PANTHER" id="PTHR34219">
    <property type="entry name" value="IRON-REGULATED INNER MEMBRANE PROTEIN-RELATED"/>
    <property type="match status" value="1"/>
</dbReference>
<organism evidence="2 3">
    <name type="scientific">Zobellia uliginosa</name>
    <dbReference type="NCBI Taxonomy" id="143224"/>
    <lineage>
        <taxon>Bacteria</taxon>
        <taxon>Pseudomonadati</taxon>
        <taxon>Bacteroidota</taxon>
        <taxon>Flavobacteriia</taxon>
        <taxon>Flavobacteriales</taxon>
        <taxon>Flavobacteriaceae</taxon>
        <taxon>Zobellia</taxon>
    </lineage>
</organism>
<dbReference type="PANTHER" id="PTHR34219:SF1">
    <property type="entry name" value="PEPSY DOMAIN-CONTAINING PROTEIN"/>
    <property type="match status" value="1"/>
</dbReference>
<keyword evidence="1" id="KW-0812">Transmembrane</keyword>
<keyword evidence="3" id="KW-1185">Reference proteome</keyword>
<reference evidence="2 3" key="1">
    <citation type="submission" date="2017-01" db="EMBL/GenBank/DDBJ databases">
        <authorList>
            <person name="Varghese N."/>
            <person name="Submissions S."/>
        </authorList>
    </citation>
    <scope>NUCLEOTIDE SEQUENCE [LARGE SCALE GENOMIC DNA]</scope>
    <source>
        <strain evidence="2 3">DSM 2061</strain>
    </source>
</reference>
<dbReference type="InterPro" id="IPR005625">
    <property type="entry name" value="PepSY-ass_TM"/>
</dbReference>
<name>A0ABY1KWI8_9FLAO</name>
<protein>
    <submittedName>
        <fullName evidence="2">Uncharacterized iron-regulated membrane protein</fullName>
    </submittedName>
</protein>
<dbReference type="Proteomes" id="UP000185728">
    <property type="component" value="Unassembled WGS sequence"/>
</dbReference>